<accession>A0ABD3K6B9</accession>
<dbReference type="PANTHER" id="PTHR31973">
    <property type="entry name" value="POLYPROTEIN, PUTATIVE-RELATED"/>
    <property type="match status" value="1"/>
</dbReference>
<feature type="domain" description="Transposase MuDR plant" evidence="1">
    <location>
        <begin position="48"/>
        <end position="110"/>
    </location>
</feature>
<evidence type="ECO:0000313" key="4">
    <source>
        <dbReference type="Proteomes" id="UP001634007"/>
    </source>
</evidence>
<dbReference type="Proteomes" id="UP001634007">
    <property type="component" value="Unassembled WGS sequence"/>
</dbReference>
<protein>
    <recommendedName>
        <fullName evidence="5">Transposase</fullName>
    </recommendedName>
</protein>
<keyword evidence="4" id="KW-1185">Reference proteome</keyword>
<evidence type="ECO:0008006" key="5">
    <source>
        <dbReference type="Google" id="ProtNLM"/>
    </source>
</evidence>
<gene>
    <name evidence="3" type="ORF">ACJRO7_024047</name>
</gene>
<reference evidence="3 4" key="1">
    <citation type="submission" date="2024-11" db="EMBL/GenBank/DDBJ databases">
        <title>Chromosome-level genome assembly of Eucalyptus globulus Labill. provides insights into its genome evolution.</title>
        <authorList>
            <person name="Li X."/>
        </authorList>
    </citation>
    <scope>NUCLEOTIDE SEQUENCE [LARGE SCALE GENOMIC DNA]</scope>
    <source>
        <strain evidence="3">CL2024</strain>
        <tissue evidence="3">Fresh tender leaves</tissue>
    </source>
</reference>
<dbReference type="Pfam" id="PF03108">
    <property type="entry name" value="DBD_Tnp_Mut"/>
    <property type="match status" value="1"/>
</dbReference>
<dbReference type="AlphaFoldDB" id="A0ABD3K6B9"/>
<dbReference type="InterPro" id="IPR018289">
    <property type="entry name" value="MULE_transposase_dom"/>
</dbReference>
<comment type="caution">
    <text evidence="3">The sequence shown here is derived from an EMBL/GenBank/DDBJ whole genome shotgun (WGS) entry which is preliminary data.</text>
</comment>
<dbReference type="Pfam" id="PF10551">
    <property type="entry name" value="MULE"/>
    <property type="match status" value="1"/>
</dbReference>
<evidence type="ECO:0000259" key="2">
    <source>
        <dbReference type="Pfam" id="PF10551"/>
    </source>
</evidence>
<proteinExistence type="predicted"/>
<feature type="domain" description="MULE transposase" evidence="2">
    <location>
        <begin position="231"/>
        <end position="329"/>
    </location>
</feature>
<sequence>MERDMKVGDISQYVDVLTDNVDFLNMNDENEYTHPEFNAKVDMENPIFKLGMCFSNAEEFRKAIRNHAIKNGRKMRFVKNTPNKLSAVCYDGCDWLIYVSKVQREHTLQVKTFKPIHTCNRALHVPKISTKWLANKYCDRLRNNPTWLGASIKKQWSLRIAKATAMSMIIGNEEEQFWMLRSYCQALLDANSGSTCIIKIEQYQDQCKFKVVYICLDALRRGFVEGCRQFVGFDGCHLSSSYKGILLAAVGIDGNNQMYPFARAVVEQETYKTWLWFISLIVEDLGITNSENSKYLTFLCDKQKGLVQALANLMPKAKHRFCLRHLYENFKLHHKGVELKKLLWKAAMATRVCDLTWQWKSYN</sequence>
<dbReference type="PANTHER" id="PTHR31973:SF187">
    <property type="entry name" value="MUTATOR TRANSPOSASE MUDRA PROTEIN"/>
    <property type="match status" value="1"/>
</dbReference>
<name>A0ABD3K6B9_EUCGL</name>
<evidence type="ECO:0000313" key="3">
    <source>
        <dbReference type="EMBL" id="KAL3734807.1"/>
    </source>
</evidence>
<organism evidence="3 4">
    <name type="scientific">Eucalyptus globulus</name>
    <name type="common">Tasmanian blue gum</name>
    <dbReference type="NCBI Taxonomy" id="34317"/>
    <lineage>
        <taxon>Eukaryota</taxon>
        <taxon>Viridiplantae</taxon>
        <taxon>Streptophyta</taxon>
        <taxon>Embryophyta</taxon>
        <taxon>Tracheophyta</taxon>
        <taxon>Spermatophyta</taxon>
        <taxon>Magnoliopsida</taxon>
        <taxon>eudicotyledons</taxon>
        <taxon>Gunneridae</taxon>
        <taxon>Pentapetalae</taxon>
        <taxon>rosids</taxon>
        <taxon>malvids</taxon>
        <taxon>Myrtales</taxon>
        <taxon>Myrtaceae</taxon>
        <taxon>Myrtoideae</taxon>
        <taxon>Eucalypteae</taxon>
        <taxon>Eucalyptus</taxon>
    </lineage>
</organism>
<dbReference type="InterPro" id="IPR004332">
    <property type="entry name" value="Transposase_MuDR"/>
</dbReference>
<evidence type="ECO:0000259" key="1">
    <source>
        <dbReference type="Pfam" id="PF03108"/>
    </source>
</evidence>
<dbReference type="EMBL" id="JBJKBG010000006">
    <property type="protein sequence ID" value="KAL3734807.1"/>
    <property type="molecule type" value="Genomic_DNA"/>
</dbReference>